<feature type="domain" description="Glycosyl hydrolases family 22 (GH22)" evidence="7">
    <location>
        <begin position="108"/>
        <end position="126"/>
    </location>
</feature>
<accession>A0A0L0CFX8</accession>
<dbReference type="PANTHER" id="PTHR11407:SF63">
    <property type="entry name" value="LYSOZYME C"/>
    <property type="match status" value="1"/>
</dbReference>
<evidence type="ECO:0000256" key="5">
    <source>
        <dbReference type="ARBA" id="ARBA00023295"/>
    </source>
</evidence>
<evidence type="ECO:0000259" key="7">
    <source>
        <dbReference type="PROSITE" id="PS00128"/>
    </source>
</evidence>
<protein>
    <recommendedName>
        <fullName evidence="2">lysozyme</fullName>
        <ecNumber evidence="2">3.2.1.17</ecNumber>
    </recommendedName>
</protein>
<dbReference type="OrthoDB" id="6692707at2759"/>
<dbReference type="PROSITE" id="PS51348">
    <property type="entry name" value="GLYCOSYL_HYDROL_F22_2"/>
    <property type="match status" value="1"/>
</dbReference>
<dbReference type="GO" id="GO:0031640">
    <property type="term" value="P:killing of cells of another organism"/>
    <property type="evidence" value="ECO:0007669"/>
    <property type="project" value="UniProtKB-KW"/>
</dbReference>
<dbReference type="Gene3D" id="1.10.530.10">
    <property type="match status" value="1"/>
</dbReference>
<sequence length="180" mass="20741">GFQMFLNSSRLVKIICAFAVLINIIVNVESKKYMRCELSRELVEKYQISKTFLSNWICLIEHESERDTQKRTTLTNGENKYGLFQISSKECGSGNKIQACDTSKFPCCQMKCENFLNDDIADDVHCAKRIFELKGFRNWNGWNTYCRNTQNLPNLSVACNINTVSPLSRFLSYMSSGIRQ</sequence>
<dbReference type="InterPro" id="IPR023346">
    <property type="entry name" value="Lysozyme-like_dom_sf"/>
</dbReference>
<dbReference type="PANTHER" id="PTHR11407">
    <property type="entry name" value="LYSOZYME C"/>
    <property type="match status" value="1"/>
</dbReference>
<dbReference type="PROSITE" id="PS00128">
    <property type="entry name" value="GLYCOSYL_HYDROL_F22_1"/>
    <property type="match status" value="1"/>
</dbReference>
<dbReference type="EMBL" id="JRES01000440">
    <property type="protein sequence ID" value="KNC31151.1"/>
    <property type="molecule type" value="Genomic_DNA"/>
</dbReference>
<keyword evidence="3" id="KW-0929">Antimicrobial</keyword>
<gene>
    <name evidence="8" type="ORF">FF38_13932</name>
</gene>
<dbReference type="OMA" id="FQINERY"/>
<dbReference type="CDD" id="cd16899">
    <property type="entry name" value="LYZ_C_invert"/>
    <property type="match status" value="1"/>
</dbReference>
<evidence type="ECO:0000313" key="8">
    <source>
        <dbReference type="EMBL" id="KNC31151.1"/>
    </source>
</evidence>
<evidence type="ECO:0000256" key="4">
    <source>
        <dbReference type="ARBA" id="ARBA00023157"/>
    </source>
</evidence>
<comment type="caution">
    <text evidence="8">The sequence shown here is derived from an EMBL/GenBank/DDBJ whole genome shotgun (WGS) entry which is preliminary data.</text>
</comment>
<evidence type="ECO:0000256" key="2">
    <source>
        <dbReference type="ARBA" id="ARBA00012732"/>
    </source>
</evidence>
<name>A0A0L0CFX8_LUCCU</name>
<evidence type="ECO:0000256" key="1">
    <source>
        <dbReference type="ARBA" id="ARBA00000632"/>
    </source>
</evidence>
<dbReference type="PRINTS" id="PR00135">
    <property type="entry name" value="LYZLACT"/>
</dbReference>
<proteinExistence type="inferred from homology"/>
<reference evidence="8 9" key="1">
    <citation type="journal article" date="2015" name="Nat. Commun.">
        <title>Lucilia cuprina genome unlocks parasitic fly biology to underpin future interventions.</title>
        <authorList>
            <person name="Anstead C.A."/>
            <person name="Korhonen P.K."/>
            <person name="Young N.D."/>
            <person name="Hall R.S."/>
            <person name="Jex A.R."/>
            <person name="Murali S.C."/>
            <person name="Hughes D.S."/>
            <person name="Lee S.F."/>
            <person name="Perry T."/>
            <person name="Stroehlein A.J."/>
            <person name="Ansell B.R."/>
            <person name="Breugelmans B."/>
            <person name="Hofmann A."/>
            <person name="Qu J."/>
            <person name="Dugan S."/>
            <person name="Lee S.L."/>
            <person name="Chao H."/>
            <person name="Dinh H."/>
            <person name="Han Y."/>
            <person name="Doddapaneni H.V."/>
            <person name="Worley K.C."/>
            <person name="Muzny D.M."/>
            <person name="Ioannidis P."/>
            <person name="Waterhouse R.M."/>
            <person name="Zdobnov E.M."/>
            <person name="James P.J."/>
            <person name="Bagnall N.H."/>
            <person name="Kotze A.C."/>
            <person name="Gibbs R.A."/>
            <person name="Richards S."/>
            <person name="Batterham P."/>
            <person name="Gasser R.B."/>
        </authorList>
    </citation>
    <scope>NUCLEOTIDE SEQUENCE [LARGE SCALE GENOMIC DNA]</scope>
    <source>
        <strain evidence="8 9">LS</strain>
        <tissue evidence="8">Full body</tissue>
    </source>
</reference>
<dbReference type="GO" id="GO:0003796">
    <property type="term" value="F:lysozyme activity"/>
    <property type="evidence" value="ECO:0007669"/>
    <property type="project" value="UniProtKB-EC"/>
</dbReference>
<evidence type="ECO:0000256" key="6">
    <source>
        <dbReference type="RuleBase" id="RU004440"/>
    </source>
</evidence>
<dbReference type="EC" id="3.2.1.17" evidence="2"/>
<dbReference type="SUPFAM" id="SSF53955">
    <property type="entry name" value="Lysozyme-like"/>
    <property type="match status" value="1"/>
</dbReference>
<keyword evidence="3" id="KW-0081">Bacteriolytic enzyme</keyword>
<dbReference type="InterPro" id="IPR019799">
    <property type="entry name" value="Glyco_hydro_22_CS"/>
</dbReference>
<keyword evidence="9" id="KW-1185">Reference proteome</keyword>
<keyword evidence="4" id="KW-1015">Disulfide bond</keyword>
<comment type="similarity">
    <text evidence="6">Belongs to the glycosyl hydrolase 22 family.</text>
</comment>
<dbReference type="STRING" id="7375.A0A0L0CFX8"/>
<dbReference type="Pfam" id="PF00062">
    <property type="entry name" value="Lys"/>
    <property type="match status" value="1"/>
</dbReference>
<keyword evidence="5" id="KW-0378">Hydrolase</keyword>
<dbReference type="Proteomes" id="UP000037069">
    <property type="component" value="Unassembled WGS sequence"/>
</dbReference>
<keyword evidence="5" id="KW-0326">Glycosidase</keyword>
<dbReference type="AlphaFoldDB" id="A0A0L0CFX8"/>
<comment type="catalytic activity">
    <reaction evidence="1">
        <text>Hydrolysis of (1-&gt;4)-beta-linkages between N-acetylmuramic acid and N-acetyl-D-glucosamine residues in a peptidoglycan and between N-acetyl-D-glucosamine residues in chitodextrins.</text>
        <dbReference type="EC" id="3.2.1.17"/>
    </reaction>
</comment>
<feature type="non-terminal residue" evidence="8">
    <location>
        <position position="1"/>
    </location>
</feature>
<organism evidence="8 9">
    <name type="scientific">Lucilia cuprina</name>
    <name type="common">Green bottle fly</name>
    <name type="synonym">Australian sheep blowfly</name>
    <dbReference type="NCBI Taxonomy" id="7375"/>
    <lineage>
        <taxon>Eukaryota</taxon>
        <taxon>Metazoa</taxon>
        <taxon>Ecdysozoa</taxon>
        <taxon>Arthropoda</taxon>
        <taxon>Hexapoda</taxon>
        <taxon>Insecta</taxon>
        <taxon>Pterygota</taxon>
        <taxon>Neoptera</taxon>
        <taxon>Endopterygota</taxon>
        <taxon>Diptera</taxon>
        <taxon>Brachycera</taxon>
        <taxon>Muscomorpha</taxon>
        <taxon>Oestroidea</taxon>
        <taxon>Calliphoridae</taxon>
        <taxon>Luciliinae</taxon>
        <taxon>Lucilia</taxon>
    </lineage>
</organism>
<dbReference type="InterPro" id="IPR001916">
    <property type="entry name" value="Glyco_hydro_22"/>
</dbReference>
<evidence type="ECO:0000256" key="3">
    <source>
        <dbReference type="ARBA" id="ARBA00022638"/>
    </source>
</evidence>
<evidence type="ECO:0000313" key="9">
    <source>
        <dbReference type="Proteomes" id="UP000037069"/>
    </source>
</evidence>
<dbReference type="SMART" id="SM00263">
    <property type="entry name" value="LYZ1"/>
    <property type="match status" value="1"/>
</dbReference>
<dbReference type="GO" id="GO:0042742">
    <property type="term" value="P:defense response to bacterium"/>
    <property type="evidence" value="ECO:0007669"/>
    <property type="project" value="UniProtKB-KW"/>
</dbReference>